<dbReference type="InterPro" id="IPR001447">
    <property type="entry name" value="Arylamine_N-AcTrfase"/>
</dbReference>
<dbReference type="SUPFAM" id="SSF54001">
    <property type="entry name" value="Cysteine proteinases"/>
    <property type="match status" value="1"/>
</dbReference>
<comment type="similarity">
    <text evidence="1">Belongs to the arylamine N-acetyltransferase family.</text>
</comment>
<keyword evidence="3" id="KW-1185">Reference proteome</keyword>
<dbReference type="InterPro" id="IPR053710">
    <property type="entry name" value="Arylamine_NAT_domain_sf"/>
</dbReference>
<dbReference type="STRING" id="1043002.A0A074XBD1"/>
<reference evidence="2 3" key="1">
    <citation type="journal article" date="2014" name="BMC Genomics">
        <title>Genome sequencing of four Aureobasidium pullulans varieties: biotechnological potential, stress tolerance, and description of new species.</title>
        <authorList>
            <person name="Gostin Ar C."/>
            <person name="Ohm R.A."/>
            <person name="Kogej T."/>
            <person name="Sonjak S."/>
            <person name="Turk M."/>
            <person name="Zajc J."/>
            <person name="Zalar P."/>
            <person name="Grube M."/>
            <person name="Sun H."/>
            <person name="Han J."/>
            <person name="Sharma A."/>
            <person name="Chiniquy J."/>
            <person name="Ngan C.Y."/>
            <person name="Lipzen A."/>
            <person name="Barry K."/>
            <person name="Grigoriev I.V."/>
            <person name="Gunde-Cimerman N."/>
        </authorList>
    </citation>
    <scope>NUCLEOTIDE SEQUENCE [LARGE SCALE GENOMIC DNA]</scope>
    <source>
        <strain evidence="2 3">EXF-150</strain>
    </source>
</reference>
<evidence type="ECO:0000313" key="3">
    <source>
        <dbReference type="Proteomes" id="UP000030706"/>
    </source>
</evidence>
<gene>
    <name evidence="2" type="ORF">M438DRAFT_346901</name>
</gene>
<dbReference type="PANTHER" id="PTHR11786">
    <property type="entry name" value="N-HYDROXYARYLAMINE O-ACETYLTRANSFERASE"/>
    <property type="match status" value="1"/>
</dbReference>
<protein>
    <submittedName>
        <fullName evidence="2">Cysteine proteinase</fullName>
    </submittedName>
</protein>
<dbReference type="GeneID" id="40748093"/>
<dbReference type="Pfam" id="PF00797">
    <property type="entry name" value="Acetyltransf_2"/>
    <property type="match status" value="1"/>
</dbReference>
<proteinExistence type="inferred from homology"/>
<dbReference type="PANTHER" id="PTHR11786:SF0">
    <property type="entry name" value="ARYLAMINE N-ACETYLTRANSFERASE 4-RELATED"/>
    <property type="match status" value="1"/>
</dbReference>
<dbReference type="Gene3D" id="3.30.2140.20">
    <property type="match status" value="1"/>
</dbReference>
<evidence type="ECO:0000256" key="1">
    <source>
        <dbReference type="ARBA" id="ARBA00006547"/>
    </source>
</evidence>
<dbReference type="Proteomes" id="UP000030706">
    <property type="component" value="Unassembled WGS sequence"/>
</dbReference>
<dbReference type="EMBL" id="KL584986">
    <property type="protein sequence ID" value="KEQ82643.1"/>
    <property type="molecule type" value="Genomic_DNA"/>
</dbReference>
<dbReference type="GO" id="GO:0016407">
    <property type="term" value="F:acetyltransferase activity"/>
    <property type="evidence" value="ECO:0007669"/>
    <property type="project" value="InterPro"/>
</dbReference>
<dbReference type="HOGENOM" id="CLU_049918_2_0_1"/>
<accession>A0A074XBD1</accession>
<evidence type="ECO:0000313" key="2">
    <source>
        <dbReference type="EMBL" id="KEQ82643.1"/>
    </source>
</evidence>
<name>A0A074XBD1_AURPU</name>
<dbReference type="OrthoDB" id="10260017at2759"/>
<dbReference type="InterPro" id="IPR038765">
    <property type="entry name" value="Papain-like_cys_pep_sf"/>
</dbReference>
<organism evidence="2 3">
    <name type="scientific">Aureobasidium pullulans EXF-150</name>
    <dbReference type="NCBI Taxonomy" id="1043002"/>
    <lineage>
        <taxon>Eukaryota</taxon>
        <taxon>Fungi</taxon>
        <taxon>Dikarya</taxon>
        <taxon>Ascomycota</taxon>
        <taxon>Pezizomycotina</taxon>
        <taxon>Dothideomycetes</taxon>
        <taxon>Dothideomycetidae</taxon>
        <taxon>Dothideales</taxon>
        <taxon>Saccotheciaceae</taxon>
        <taxon>Aureobasidium</taxon>
    </lineage>
</organism>
<dbReference type="RefSeq" id="XP_029758830.1">
    <property type="nucleotide sequence ID" value="XM_029905787.1"/>
</dbReference>
<dbReference type="AlphaFoldDB" id="A0A074XBD1"/>
<sequence>MSNKPRTGYTAAQIHQYYNRINLPERYRHDPGQASSKVASQTSTGLELLSALQRYNLAYIPFENLDLHYSSHHSISIDAEHVFEKIVTREGGKGGRGGYCMVNNALFANVLRRLGFQVTSHGARISSSVSTGEDTPLADVSFSGFSHMVNLVSFPDNPDLKYHVDVGFGSGGPTAPFPLQHDEEGKLNIAPNQYARVIHSAIPGAASDQKVWVYEKRNGHQNFSPCYCFSEAEFLEADFKVMNYWTSTNKDSWFTKMPVCLKMILDESGDSIVGHTHILKTDYKKRVGEEALINRELTSEEERINVIEEEFGIKLNGEERKGIHGMVSEIA</sequence>